<dbReference type="AlphaFoldDB" id="A0A6N9T9R5"/>
<dbReference type="RefSeq" id="WP_163464941.1">
    <property type="nucleotide sequence ID" value="NZ_JAAAMG010000017.1"/>
</dbReference>
<dbReference type="PANTHER" id="PTHR10937">
    <property type="entry name" value="GLUCOSAMINE--FRUCTOSE-6-PHOSPHATE AMINOTRANSFERASE, ISOMERIZING"/>
    <property type="match status" value="1"/>
</dbReference>
<dbReference type="GO" id="GO:1901135">
    <property type="term" value="P:carbohydrate derivative metabolic process"/>
    <property type="evidence" value="ECO:0007669"/>
    <property type="project" value="InterPro"/>
</dbReference>
<dbReference type="PROSITE" id="PS51464">
    <property type="entry name" value="SIS"/>
    <property type="match status" value="2"/>
</dbReference>
<feature type="domain" description="SIS" evidence="3">
    <location>
        <begin position="175"/>
        <end position="307"/>
    </location>
</feature>
<name>A0A6N9T9R5_9HYPH</name>
<dbReference type="Proteomes" id="UP000469011">
    <property type="component" value="Unassembled WGS sequence"/>
</dbReference>
<dbReference type="InterPro" id="IPR046348">
    <property type="entry name" value="SIS_dom_sf"/>
</dbReference>
<reference evidence="4 5" key="1">
    <citation type="submission" date="2020-01" db="EMBL/GenBank/DDBJ databases">
        <title>Jiella pacifica sp. nov.</title>
        <authorList>
            <person name="Xue Z."/>
            <person name="Zhu S."/>
            <person name="Chen J."/>
            <person name="Yang J."/>
        </authorList>
    </citation>
    <scope>NUCLEOTIDE SEQUENCE [LARGE SCALE GENOMIC DNA]</scope>
    <source>
        <strain evidence="4 5">40Bstr34</strain>
    </source>
</reference>
<dbReference type="GO" id="GO:0008483">
    <property type="term" value="F:transaminase activity"/>
    <property type="evidence" value="ECO:0007669"/>
    <property type="project" value="UniProtKB-KW"/>
</dbReference>
<dbReference type="CDD" id="cd05008">
    <property type="entry name" value="SIS_GlmS_GlmD_1"/>
    <property type="match status" value="1"/>
</dbReference>
<keyword evidence="2" id="KW-0677">Repeat</keyword>
<evidence type="ECO:0000259" key="3">
    <source>
        <dbReference type="PROSITE" id="PS51464"/>
    </source>
</evidence>
<dbReference type="PANTHER" id="PTHR10937:SF4">
    <property type="entry name" value="GLUCOSAMINE-6-PHOSPHATE DEAMINASE"/>
    <property type="match status" value="1"/>
</dbReference>
<dbReference type="InterPro" id="IPR035466">
    <property type="entry name" value="GlmS/AgaS_SIS"/>
</dbReference>
<gene>
    <name evidence="4" type="ORF">GTK09_18625</name>
</gene>
<evidence type="ECO:0000256" key="1">
    <source>
        <dbReference type="ARBA" id="ARBA00022576"/>
    </source>
</evidence>
<sequence length="317" mass="33659">MSVTERVIHEQFPFWKKALALELPELGNRTIVFVGCGTSYYLAQTLAAAFNLNGKTALAVAGAEWILHRAAYVGNRTDLTVVGLSRSGESTETVRALRESAAAGMDTLAITCAEDSAVTRAAAKSVFIETHAEEGVVMTSSASLMLLAGLRMAGVDLDESVITDAKTALQKIEADGPRLIDGRSHFVYLGAAALYGIAAEGALKLQEMSLSYSQFFHPLEYRHGPISLVDDHTLVVLLYTPATREEEERVARDVSDKGAAVIGFGGAGDLSIPVGGEGLARALVMLPALQLFGEQVAATKNIDTTAPRHLTKVVTLA</sequence>
<proteinExistence type="predicted"/>
<evidence type="ECO:0000313" key="5">
    <source>
        <dbReference type="Proteomes" id="UP000469011"/>
    </source>
</evidence>
<dbReference type="GO" id="GO:0097367">
    <property type="term" value="F:carbohydrate derivative binding"/>
    <property type="evidence" value="ECO:0007669"/>
    <property type="project" value="InterPro"/>
</dbReference>
<evidence type="ECO:0000313" key="4">
    <source>
        <dbReference type="EMBL" id="NDW06439.1"/>
    </source>
</evidence>
<keyword evidence="5" id="KW-1185">Reference proteome</keyword>
<dbReference type="InterPro" id="IPR035490">
    <property type="entry name" value="GlmS/FrlB_SIS"/>
</dbReference>
<feature type="domain" description="SIS" evidence="3">
    <location>
        <begin position="20"/>
        <end position="160"/>
    </location>
</feature>
<keyword evidence="1" id="KW-0032">Aminotransferase</keyword>
<keyword evidence="1" id="KW-0808">Transferase</keyword>
<dbReference type="Gene3D" id="3.40.50.10490">
    <property type="entry name" value="Glucose-6-phosphate isomerase like protein, domain 1"/>
    <property type="match status" value="2"/>
</dbReference>
<organism evidence="4 5">
    <name type="scientific">Jiella pacifica</name>
    <dbReference type="NCBI Taxonomy" id="2696469"/>
    <lineage>
        <taxon>Bacteria</taxon>
        <taxon>Pseudomonadati</taxon>
        <taxon>Pseudomonadota</taxon>
        <taxon>Alphaproteobacteria</taxon>
        <taxon>Hyphomicrobiales</taxon>
        <taxon>Aurantimonadaceae</taxon>
        <taxon>Jiella</taxon>
    </lineage>
</organism>
<dbReference type="Pfam" id="PF01380">
    <property type="entry name" value="SIS"/>
    <property type="match status" value="2"/>
</dbReference>
<dbReference type="SUPFAM" id="SSF53697">
    <property type="entry name" value="SIS domain"/>
    <property type="match status" value="1"/>
</dbReference>
<dbReference type="EMBL" id="JAAAMG010000017">
    <property type="protein sequence ID" value="NDW06439.1"/>
    <property type="molecule type" value="Genomic_DNA"/>
</dbReference>
<dbReference type="InterPro" id="IPR001347">
    <property type="entry name" value="SIS_dom"/>
</dbReference>
<protein>
    <submittedName>
        <fullName evidence="4">SIS domain-containing protein</fullName>
    </submittedName>
</protein>
<comment type="caution">
    <text evidence="4">The sequence shown here is derived from an EMBL/GenBank/DDBJ whole genome shotgun (WGS) entry which is preliminary data.</text>
</comment>
<dbReference type="CDD" id="cd05009">
    <property type="entry name" value="SIS_GlmS_GlmD_2"/>
    <property type="match status" value="1"/>
</dbReference>
<accession>A0A6N9T9R5</accession>
<evidence type="ECO:0000256" key="2">
    <source>
        <dbReference type="ARBA" id="ARBA00022737"/>
    </source>
</evidence>